<dbReference type="InterPro" id="IPR002725">
    <property type="entry name" value="YgjP-like_metallopeptidase"/>
</dbReference>
<sequence>MPDDRPTYLLRRSRRARRASVRIEPDRGLVVTLPQRAATREADRVVDELAAWIRPRLAQQQARRAAFAAQAGDRLPMLGEELRIVGEAGRRRAHRRGGELLVPAGDAGERARAIEAWLRARAREAATPILDDAVATLGVRRGRLRITDTRSRWGSCSSTGTISLSWRLLLAPPDCLDYVAWHEACHLVHAHHGPAFWALLEEHRPDWRAPSAWLREHGPGLRLWLAAG</sequence>
<reference evidence="2 3" key="1">
    <citation type="submission" date="2023-11" db="EMBL/GenBank/DDBJ databases">
        <authorList>
            <person name="Xu M."/>
            <person name="Jiang T."/>
        </authorList>
    </citation>
    <scope>NUCLEOTIDE SEQUENCE [LARGE SCALE GENOMIC DNA]</scope>
    <source>
        <strain evidence="2 3">SD</strain>
    </source>
</reference>
<dbReference type="InterPro" id="IPR053136">
    <property type="entry name" value="UTP_pyrophosphatase-like"/>
</dbReference>
<name>A0ABU4VJH0_9ACTN</name>
<keyword evidence="2" id="KW-0482">Metalloprotease</keyword>
<keyword evidence="3" id="KW-1185">Reference proteome</keyword>
<dbReference type="GO" id="GO:0008237">
    <property type="term" value="F:metallopeptidase activity"/>
    <property type="evidence" value="ECO:0007669"/>
    <property type="project" value="UniProtKB-KW"/>
</dbReference>
<protein>
    <submittedName>
        <fullName evidence="2">SprT family zinc-dependent metalloprotease</fullName>
        <ecNumber evidence="2">3.4.-.-</ecNumber>
    </submittedName>
</protein>
<accession>A0ABU4VJH0</accession>
<dbReference type="PANTHER" id="PTHR30399">
    <property type="entry name" value="UNCHARACTERIZED PROTEIN YGJP"/>
    <property type="match status" value="1"/>
</dbReference>
<feature type="domain" description="YgjP-like metallopeptidase" evidence="1">
    <location>
        <begin position="17"/>
        <end position="217"/>
    </location>
</feature>
<dbReference type="RefSeq" id="WP_319954142.1">
    <property type="nucleotide sequence ID" value="NZ_JAXAVX010000004.1"/>
</dbReference>
<evidence type="ECO:0000313" key="3">
    <source>
        <dbReference type="Proteomes" id="UP001277761"/>
    </source>
</evidence>
<dbReference type="EC" id="3.4.-.-" evidence="2"/>
<proteinExistence type="predicted"/>
<dbReference type="Proteomes" id="UP001277761">
    <property type="component" value="Unassembled WGS sequence"/>
</dbReference>
<dbReference type="Gene3D" id="3.30.2010.10">
    <property type="entry name" value="Metalloproteases ('zincins'), catalytic domain"/>
    <property type="match status" value="1"/>
</dbReference>
<evidence type="ECO:0000259" key="1">
    <source>
        <dbReference type="Pfam" id="PF01863"/>
    </source>
</evidence>
<comment type="caution">
    <text evidence="2">The sequence shown here is derived from an EMBL/GenBank/DDBJ whole genome shotgun (WGS) entry which is preliminary data.</text>
</comment>
<dbReference type="Pfam" id="PF01863">
    <property type="entry name" value="YgjP-like"/>
    <property type="match status" value="1"/>
</dbReference>
<gene>
    <name evidence="2" type="ORF">SK069_10315</name>
</gene>
<dbReference type="EMBL" id="JAXAVX010000004">
    <property type="protein sequence ID" value="MDX8151987.1"/>
    <property type="molecule type" value="Genomic_DNA"/>
</dbReference>
<evidence type="ECO:0000313" key="2">
    <source>
        <dbReference type="EMBL" id="MDX8151987.1"/>
    </source>
</evidence>
<dbReference type="PANTHER" id="PTHR30399:SF1">
    <property type="entry name" value="UTP PYROPHOSPHATASE"/>
    <property type="match status" value="1"/>
</dbReference>
<keyword evidence="2" id="KW-0645">Protease</keyword>
<keyword evidence="2" id="KW-0378">Hydrolase</keyword>
<dbReference type="CDD" id="cd07344">
    <property type="entry name" value="M48_yhfN_like"/>
    <property type="match status" value="1"/>
</dbReference>
<organism evidence="2 3">
    <name type="scientific">Patulibacter brassicae</name>
    <dbReference type="NCBI Taxonomy" id="1705717"/>
    <lineage>
        <taxon>Bacteria</taxon>
        <taxon>Bacillati</taxon>
        <taxon>Actinomycetota</taxon>
        <taxon>Thermoleophilia</taxon>
        <taxon>Solirubrobacterales</taxon>
        <taxon>Patulibacteraceae</taxon>
        <taxon>Patulibacter</taxon>
    </lineage>
</organism>